<gene>
    <name evidence="4" type="ORF">Cvel_1587</name>
</gene>
<dbReference type="InterPro" id="IPR011992">
    <property type="entry name" value="EF-hand-dom_pair"/>
</dbReference>
<dbReference type="VEuPathDB" id="CryptoDB:Cvel_1587"/>
<proteinExistence type="predicted"/>
<feature type="region of interest" description="Disordered" evidence="2">
    <location>
        <begin position="1"/>
        <end position="30"/>
    </location>
</feature>
<evidence type="ECO:0000256" key="2">
    <source>
        <dbReference type="SAM" id="MobiDB-lite"/>
    </source>
</evidence>
<organism evidence="4">
    <name type="scientific">Chromera velia CCMP2878</name>
    <dbReference type="NCBI Taxonomy" id="1169474"/>
    <lineage>
        <taxon>Eukaryota</taxon>
        <taxon>Sar</taxon>
        <taxon>Alveolata</taxon>
        <taxon>Colpodellida</taxon>
        <taxon>Chromeraceae</taxon>
        <taxon>Chromera</taxon>
    </lineage>
</organism>
<evidence type="ECO:0000256" key="1">
    <source>
        <dbReference type="ARBA" id="ARBA00022837"/>
    </source>
</evidence>
<dbReference type="Gene3D" id="1.10.238.10">
    <property type="entry name" value="EF-hand"/>
    <property type="match status" value="1"/>
</dbReference>
<dbReference type="GO" id="GO:0005509">
    <property type="term" value="F:calcium ion binding"/>
    <property type="evidence" value="ECO:0007669"/>
    <property type="project" value="InterPro"/>
</dbReference>
<keyword evidence="1" id="KW-0106">Calcium</keyword>
<reference evidence="4" key="1">
    <citation type="submission" date="2014-11" db="EMBL/GenBank/DDBJ databases">
        <authorList>
            <person name="Otto D Thomas"/>
            <person name="Naeem Raeece"/>
        </authorList>
    </citation>
    <scope>NUCLEOTIDE SEQUENCE</scope>
</reference>
<evidence type="ECO:0000259" key="3">
    <source>
        <dbReference type="PROSITE" id="PS50222"/>
    </source>
</evidence>
<dbReference type="AlphaFoldDB" id="A0A0G4HZM7"/>
<feature type="compositionally biased region" description="Low complexity" evidence="2">
    <location>
        <begin position="21"/>
        <end position="30"/>
    </location>
</feature>
<evidence type="ECO:0000313" key="4">
    <source>
        <dbReference type="EMBL" id="CEM50011.1"/>
    </source>
</evidence>
<dbReference type="SUPFAM" id="SSF47473">
    <property type="entry name" value="EF-hand"/>
    <property type="match status" value="1"/>
</dbReference>
<dbReference type="InterPro" id="IPR018247">
    <property type="entry name" value="EF_Hand_1_Ca_BS"/>
</dbReference>
<feature type="domain" description="EF-hand" evidence="3">
    <location>
        <begin position="66"/>
        <end position="101"/>
    </location>
</feature>
<feature type="domain" description="EF-hand" evidence="3">
    <location>
        <begin position="115"/>
        <end position="150"/>
    </location>
</feature>
<name>A0A0G4HZM7_9ALVE</name>
<dbReference type="PhylomeDB" id="A0A0G4HZM7"/>
<dbReference type="PROSITE" id="PS50222">
    <property type="entry name" value="EF_HAND_2"/>
    <property type="match status" value="2"/>
</dbReference>
<accession>A0A0G4HZM7</accession>
<dbReference type="EMBL" id="CDMZ01004519">
    <property type="protein sequence ID" value="CEM50011.1"/>
    <property type="molecule type" value="Genomic_DNA"/>
</dbReference>
<dbReference type="InterPro" id="IPR002048">
    <property type="entry name" value="EF_hand_dom"/>
</dbReference>
<dbReference type="PROSITE" id="PS00018">
    <property type="entry name" value="EF_HAND_1"/>
    <property type="match status" value="1"/>
</dbReference>
<sequence>MGCGGSAAKAPTTPETPGMPKVPDAPGVPAAPAMPDLSGIKIPSVNPDKDILAVTGMLEILTGLPQWAKLAENGFEKSDADDSGSVDAKELERTMEVIQKGVIGDLFEDKSAQEVDKDDVAAIVKEFNKDDDSKLDKGEFVAFATAYVKRTVLKKAMEMTKNGDYSIKYTVDRLAQRTKMLQDI</sequence>
<protein>
    <recommendedName>
        <fullName evidence="3">EF-hand domain-containing protein</fullName>
    </recommendedName>
</protein>